<dbReference type="AlphaFoldDB" id="A0A8S2XKI8"/>
<evidence type="ECO:0000313" key="1">
    <source>
        <dbReference type="EMBL" id="CAF4498262.1"/>
    </source>
</evidence>
<sequence length="482" mass="55783">IHGGKDICSVPKSFFCEDNFLLIWFDDATADDIPKDLCRITQTADDTFECLAIITSLYDKRIYLVLSSLFADIILPLVHDEIQIEAIYVIDKNMCSQNSDCHTNYSKLCGVFAKVDKLLLALTDRLSNDKKGLFTWSCTQCHLEQMYLHSSHRMFELLSCGKTISNSSLKYAVKSIGILLLNTNTNIIGKSLRLYECQTFTDIDECIIYVKSQTKQLFLIISNMSDKVILQLQKLSQIKFIYLYDCKLEKNTKNIRGNISDLNELKKLLIEDIKQYSQELLYITSITVFNATKTKVKNKNQVHFIWFQFIINMLLSLTPKDGAEEEMILEYCFQSDKSELSKDTDIEWYINNSSIYHLMNQAFQTDNIEFLFKIQYFIINLHNDINKHYHPLSTYQNRLLLYRGQLMIANDLQNLEENIGGFISINSFLYTTRSLNTARQYAGNGSDQSNLKSVLFEIEIDPNTTTKSFANLNRKDSNEILF</sequence>
<proteinExistence type="predicted"/>
<dbReference type="EMBL" id="CAJOBC010105543">
    <property type="protein sequence ID" value="CAF4498262.1"/>
    <property type="molecule type" value="Genomic_DNA"/>
</dbReference>
<protein>
    <submittedName>
        <fullName evidence="1">Uncharacterized protein</fullName>
    </submittedName>
</protein>
<organism evidence="1 2">
    <name type="scientific">Didymodactylos carnosus</name>
    <dbReference type="NCBI Taxonomy" id="1234261"/>
    <lineage>
        <taxon>Eukaryota</taxon>
        <taxon>Metazoa</taxon>
        <taxon>Spiralia</taxon>
        <taxon>Gnathifera</taxon>
        <taxon>Rotifera</taxon>
        <taxon>Eurotatoria</taxon>
        <taxon>Bdelloidea</taxon>
        <taxon>Philodinida</taxon>
        <taxon>Philodinidae</taxon>
        <taxon>Didymodactylos</taxon>
    </lineage>
</organism>
<dbReference type="OrthoDB" id="423533at2759"/>
<feature type="non-terminal residue" evidence="1">
    <location>
        <position position="482"/>
    </location>
</feature>
<feature type="non-terminal residue" evidence="1">
    <location>
        <position position="1"/>
    </location>
</feature>
<evidence type="ECO:0000313" key="2">
    <source>
        <dbReference type="Proteomes" id="UP000681722"/>
    </source>
</evidence>
<dbReference type="Proteomes" id="UP000681722">
    <property type="component" value="Unassembled WGS sequence"/>
</dbReference>
<accession>A0A8S2XKI8</accession>
<reference evidence="1" key="1">
    <citation type="submission" date="2021-02" db="EMBL/GenBank/DDBJ databases">
        <authorList>
            <person name="Nowell W R."/>
        </authorList>
    </citation>
    <scope>NUCLEOTIDE SEQUENCE</scope>
</reference>
<gene>
    <name evidence="1" type="ORF">SRO942_LOCUS44700</name>
</gene>
<comment type="caution">
    <text evidence="1">The sequence shown here is derived from an EMBL/GenBank/DDBJ whole genome shotgun (WGS) entry which is preliminary data.</text>
</comment>
<name>A0A8S2XKI8_9BILA</name>
<dbReference type="SUPFAM" id="SSF56399">
    <property type="entry name" value="ADP-ribosylation"/>
    <property type="match status" value="1"/>
</dbReference>